<feature type="transmembrane region" description="Helical" evidence="1">
    <location>
        <begin position="20"/>
        <end position="41"/>
    </location>
</feature>
<dbReference type="InterPro" id="IPR045611">
    <property type="entry name" value="DUF6449"/>
</dbReference>
<feature type="transmembrane region" description="Helical" evidence="1">
    <location>
        <begin position="200"/>
        <end position="228"/>
    </location>
</feature>
<evidence type="ECO:0000256" key="1">
    <source>
        <dbReference type="SAM" id="Phobius"/>
    </source>
</evidence>
<comment type="caution">
    <text evidence="3">The sequence shown here is derived from an EMBL/GenBank/DDBJ whole genome shotgun (WGS) entry which is preliminary data.</text>
</comment>
<name>A0A7X2NHT0_9CLOT</name>
<evidence type="ECO:0000259" key="2">
    <source>
        <dbReference type="Pfam" id="PF20047"/>
    </source>
</evidence>
<gene>
    <name evidence="3" type="ORF">FYJ39_00865</name>
</gene>
<organism evidence="3 4">
    <name type="scientific">Clostridium porci</name>
    <dbReference type="NCBI Taxonomy" id="2605778"/>
    <lineage>
        <taxon>Bacteria</taxon>
        <taxon>Bacillati</taxon>
        <taxon>Bacillota</taxon>
        <taxon>Clostridia</taxon>
        <taxon>Eubacteriales</taxon>
        <taxon>Clostridiaceae</taxon>
        <taxon>Clostridium</taxon>
    </lineage>
</organism>
<accession>A0A7X2NHT0</accession>
<feature type="transmembrane region" description="Helical" evidence="1">
    <location>
        <begin position="338"/>
        <end position="360"/>
    </location>
</feature>
<feature type="transmembrane region" description="Helical" evidence="1">
    <location>
        <begin position="271"/>
        <end position="292"/>
    </location>
</feature>
<feature type="transmembrane region" description="Helical" evidence="1">
    <location>
        <begin position="131"/>
        <end position="160"/>
    </location>
</feature>
<dbReference type="AlphaFoldDB" id="A0A7X2NHT0"/>
<evidence type="ECO:0000313" key="3">
    <source>
        <dbReference type="EMBL" id="MSS35164.1"/>
    </source>
</evidence>
<protein>
    <submittedName>
        <fullName evidence="3">ABC transporter permease</fullName>
    </submittedName>
</protein>
<dbReference type="Pfam" id="PF20047">
    <property type="entry name" value="DUF6449"/>
    <property type="match status" value="1"/>
</dbReference>
<dbReference type="EMBL" id="VUMD01000001">
    <property type="protein sequence ID" value="MSS35164.1"/>
    <property type="molecule type" value="Genomic_DNA"/>
</dbReference>
<evidence type="ECO:0000313" key="4">
    <source>
        <dbReference type="Proteomes" id="UP000429958"/>
    </source>
</evidence>
<feature type="transmembrane region" description="Helical" evidence="1">
    <location>
        <begin position="91"/>
        <end position="111"/>
    </location>
</feature>
<keyword evidence="1" id="KW-1133">Transmembrane helix</keyword>
<reference evidence="3 4" key="1">
    <citation type="submission" date="2019-08" db="EMBL/GenBank/DDBJ databases">
        <title>In-depth cultivation of the pig gut microbiome towards novel bacterial diversity and tailored functional studies.</title>
        <authorList>
            <person name="Wylensek D."/>
            <person name="Hitch T.C.A."/>
            <person name="Clavel T."/>
        </authorList>
    </citation>
    <scope>NUCLEOTIDE SEQUENCE [LARGE SCALE GENOMIC DNA]</scope>
    <source>
        <strain evidence="3 4">WCA-389-WT-23D1</strain>
    </source>
</reference>
<dbReference type="RefSeq" id="WP_154470578.1">
    <property type="nucleotide sequence ID" value="NZ_VUMD01000001.1"/>
</dbReference>
<dbReference type="Proteomes" id="UP000429958">
    <property type="component" value="Unassembled WGS sequence"/>
</dbReference>
<sequence>MIYGNLFSKLLKEDLKRRTWAVALTFLVFFFSLPIGLALALEGAENTNYVSFNNERPFINDGTIPEAQFREKLLSLRTEVVLSQAGFGNGLAPFLLIVAALVIGVSSFSYLHNKQKVDFYHSLPVKREALFGCQFMGGILMTGVAYGINLLLLTVVAMAYGVPLGAIAGSLAGGWAFNMLYFMLMYATVVIAMMMTGNMVVGILAAGVFFFFLPGIMFLLSAYCQMFFVTTARYMWTNEHSPFWWGVKYLSPFSIYMEALSWKLKDLGKHVPELFCSVAAVPALTLLSLWLYRIRPSEAAGRAMAFRRSKAPIRLIMVIGFGLSGGMFFWILQNRVQWGIFGAVVSVLLSHCIIEIIYHFDFKKLFANKLQLGLSLVITILLFLSFRFDWYGYDSYLPKKESVVFASLDVEQDHQRRGRPEFTENEDGALTMKYKPMYVYIENNMKLSDLDSVLAIVEESRDRTLEGRDRRLEGRNAQKSYAAASYTTIGGADGPTAVFLAGKQEGEQETEEKFFTTITVCYELKDGRKVSREYQNIPISSVMDAYRAIYGSQEYKEGLYDILGQAPSEVCQVVYSEAGQMMSAGEDREISKRILEAYQSDLMELSVEERMAELPLGRISFVTDAAAKYMRQKNAGDLEEHLRWNYSYQSWEELNFSQNYDYFWPVYPSFTRTIALLKQQDILPGTYFVPDKVDSVVLNVLPVLQRDDSGSYSDLPKGEGLEALKKLNPNYRGDGFLEFRDQKDIKTLMDAMAQEDCYSLNYLYDPPEHSLKGITGSLVLSGGRTVTCVFTGEHVTPELLKLFEGIPIEKAGDLTR</sequence>
<keyword evidence="4" id="KW-1185">Reference proteome</keyword>
<proteinExistence type="predicted"/>
<keyword evidence="1" id="KW-0472">Membrane</keyword>
<feature type="transmembrane region" description="Helical" evidence="1">
    <location>
        <begin position="313"/>
        <end position="332"/>
    </location>
</feature>
<keyword evidence="1" id="KW-0812">Transmembrane</keyword>
<feature type="domain" description="DUF6449" evidence="2">
    <location>
        <begin position="522"/>
        <end position="681"/>
    </location>
</feature>
<feature type="transmembrane region" description="Helical" evidence="1">
    <location>
        <begin position="372"/>
        <end position="393"/>
    </location>
</feature>
<feature type="transmembrane region" description="Helical" evidence="1">
    <location>
        <begin position="172"/>
        <end position="193"/>
    </location>
</feature>